<evidence type="ECO:0000256" key="1">
    <source>
        <dbReference type="PIRSR" id="PIRSR001359-1"/>
    </source>
</evidence>
<name>A0A317W136_9EURO</name>
<feature type="binding site" evidence="2">
    <location>
        <position position="214"/>
    </location>
    <ligand>
        <name>Zn(2+)</name>
        <dbReference type="ChEBI" id="CHEBI:29105"/>
        <label>1</label>
        <note>catalytic</note>
    </ligand>
</feature>
<comment type="cofactor">
    <cofactor evidence="2 3">
        <name>Zn(2+)</name>
        <dbReference type="ChEBI" id="CHEBI:29105"/>
    </cofactor>
    <text evidence="2 3">Binds 2 Zn(2+) ions per subunit. One is catalytic and the other provides a structural contribution.</text>
</comment>
<comment type="function">
    <text evidence="3">Catalyzes the aldol condensation of dihydroxyacetone phosphate (DHAP or glycerone-phosphate) with glyceraldehyde 3-phosphate (G3P) to form fructose 1,6-bisphosphate (FBP) in gluconeogenesis and the reverse reaction in glycolysis.</text>
</comment>
<dbReference type="SUPFAM" id="SSF51569">
    <property type="entry name" value="Aldolase"/>
    <property type="match status" value="1"/>
</dbReference>
<feature type="binding site" evidence="2">
    <location>
        <position position="84"/>
    </location>
    <ligand>
        <name>Zn(2+)</name>
        <dbReference type="ChEBI" id="CHEBI:29105"/>
        <label>1</label>
        <note>catalytic</note>
    </ligand>
</feature>
<keyword evidence="3" id="KW-0324">Glycolysis</keyword>
<dbReference type="Gene3D" id="3.20.20.70">
    <property type="entry name" value="Aldolase class I"/>
    <property type="match status" value="1"/>
</dbReference>
<evidence type="ECO:0000313" key="4">
    <source>
        <dbReference type="EMBL" id="PWY79311.1"/>
    </source>
</evidence>
<dbReference type="GO" id="GO:0006096">
    <property type="term" value="P:glycolytic process"/>
    <property type="evidence" value="ECO:0007669"/>
    <property type="project" value="UniProtKB-UniPathway"/>
</dbReference>
<dbReference type="OrthoDB" id="2558351at2759"/>
<dbReference type="CDD" id="cd00947">
    <property type="entry name" value="TBP_aldolase_IIB"/>
    <property type="match status" value="1"/>
</dbReference>
<feature type="active site" description="Proton donor" evidence="1">
    <location>
        <position position="83"/>
    </location>
</feature>
<dbReference type="RefSeq" id="XP_025398531.1">
    <property type="nucleotide sequence ID" value="XM_025543475.1"/>
</dbReference>
<dbReference type="InterPro" id="IPR050246">
    <property type="entry name" value="Class_II_FBP_aldolase"/>
</dbReference>
<dbReference type="GO" id="GO:0008270">
    <property type="term" value="F:zinc ion binding"/>
    <property type="evidence" value="ECO:0007669"/>
    <property type="project" value="UniProtKB-UniRule"/>
</dbReference>
<proteinExistence type="inferred from homology"/>
<comment type="caution">
    <text evidence="4">The sequence shown here is derived from an EMBL/GenBank/DDBJ whole genome shotgun (WGS) entry which is preliminary data.</text>
</comment>
<keyword evidence="2 3" id="KW-0862">Zinc</keyword>
<comment type="pathway">
    <text evidence="3">Carbohydrate degradation; glycolysis; D-glyceraldehyde 3-phosphate and glycerone phosphate from D-glucose: step 4/4.</text>
</comment>
<dbReference type="UniPathway" id="UPA00109">
    <property type="reaction ID" value="UER00183"/>
</dbReference>
<feature type="binding site" evidence="2">
    <location>
        <position position="183"/>
    </location>
    <ligand>
        <name>Zn(2+)</name>
        <dbReference type="ChEBI" id="CHEBI:29105"/>
        <label>1</label>
        <note>catalytic</note>
    </ligand>
</feature>
<dbReference type="GO" id="GO:0004332">
    <property type="term" value="F:fructose-bisphosphate aldolase activity"/>
    <property type="evidence" value="ECO:0007669"/>
    <property type="project" value="UniProtKB-EC"/>
</dbReference>
<dbReference type="GeneID" id="37065712"/>
<comment type="catalytic activity">
    <reaction evidence="3">
        <text>beta-D-fructose 1,6-bisphosphate = D-glyceraldehyde 3-phosphate + dihydroxyacetone phosphate</text>
        <dbReference type="Rhea" id="RHEA:14729"/>
        <dbReference type="ChEBI" id="CHEBI:32966"/>
        <dbReference type="ChEBI" id="CHEBI:57642"/>
        <dbReference type="ChEBI" id="CHEBI:59776"/>
        <dbReference type="EC" id="4.1.2.13"/>
    </reaction>
</comment>
<evidence type="ECO:0000313" key="5">
    <source>
        <dbReference type="Proteomes" id="UP000247233"/>
    </source>
</evidence>
<dbReference type="PANTHER" id="PTHR30304">
    <property type="entry name" value="D-TAGATOSE-1,6-BISPHOSPHATE ALDOLASE"/>
    <property type="match status" value="1"/>
</dbReference>
<dbReference type="EMBL" id="MSFL01000016">
    <property type="protein sequence ID" value="PWY79311.1"/>
    <property type="molecule type" value="Genomic_DNA"/>
</dbReference>
<accession>A0A317W136</accession>
<reference evidence="4 5" key="1">
    <citation type="submission" date="2016-12" db="EMBL/GenBank/DDBJ databases">
        <title>The genomes of Aspergillus section Nigri reveals drivers in fungal speciation.</title>
        <authorList>
            <consortium name="DOE Joint Genome Institute"/>
            <person name="Vesth T.C."/>
            <person name="Nybo J."/>
            <person name="Theobald S."/>
            <person name="Brandl J."/>
            <person name="Frisvad J.C."/>
            <person name="Nielsen K.F."/>
            <person name="Lyhne E.K."/>
            <person name="Kogle M.E."/>
            <person name="Kuo A."/>
            <person name="Riley R."/>
            <person name="Clum A."/>
            <person name="Nolan M."/>
            <person name="Lipzen A."/>
            <person name="Salamov A."/>
            <person name="Henrissat B."/>
            <person name="Wiebenga A."/>
            <person name="De Vries R.P."/>
            <person name="Grigoriev I.V."/>
            <person name="Mortensen U.H."/>
            <person name="Andersen M.R."/>
            <person name="Baker S.E."/>
        </authorList>
    </citation>
    <scope>NUCLEOTIDE SEQUENCE [LARGE SCALE GENOMIC DNA]</scope>
    <source>
        <strain evidence="4 5">CBS 117.55</strain>
    </source>
</reference>
<dbReference type="Pfam" id="PF01116">
    <property type="entry name" value="F_bP_aldolase"/>
    <property type="match status" value="1"/>
</dbReference>
<feature type="binding site" evidence="2">
    <location>
        <position position="137"/>
    </location>
    <ligand>
        <name>Zn(2+)</name>
        <dbReference type="ChEBI" id="CHEBI:29105"/>
        <label>2</label>
    </ligand>
</feature>
<keyword evidence="5" id="KW-1185">Reference proteome</keyword>
<keyword evidence="3" id="KW-0456">Lyase</keyword>
<dbReference type="VEuPathDB" id="FungiDB:BO70DRAFT_363068"/>
<dbReference type="STRING" id="1448321.A0A317W136"/>
<dbReference type="InterPro" id="IPR013785">
    <property type="entry name" value="Aldolase_TIM"/>
</dbReference>
<evidence type="ECO:0000256" key="2">
    <source>
        <dbReference type="PIRSR" id="PIRSR001359-3"/>
    </source>
</evidence>
<dbReference type="InterPro" id="IPR000771">
    <property type="entry name" value="FBA_II"/>
</dbReference>
<feature type="binding site" evidence="2">
    <location>
        <position position="107"/>
    </location>
    <ligand>
        <name>Zn(2+)</name>
        <dbReference type="ChEBI" id="CHEBI:29105"/>
        <label>2</label>
    </ligand>
</feature>
<gene>
    <name evidence="4" type="ORF">BO70DRAFT_363068</name>
</gene>
<comment type="similarity">
    <text evidence="3">Belongs to the class II fructose-bisphosphate aldolase family.</text>
</comment>
<dbReference type="EC" id="4.1.2.13" evidence="3"/>
<organism evidence="4 5">
    <name type="scientific">Aspergillus heteromorphus CBS 117.55</name>
    <dbReference type="NCBI Taxonomy" id="1448321"/>
    <lineage>
        <taxon>Eukaryota</taxon>
        <taxon>Fungi</taxon>
        <taxon>Dikarya</taxon>
        <taxon>Ascomycota</taxon>
        <taxon>Pezizomycotina</taxon>
        <taxon>Eurotiomycetes</taxon>
        <taxon>Eurotiomycetidae</taxon>
        <taxon>Eurotiales</taxon>
        <taxon>Aspergillaceae</taxon>
        <taxon>Aspergillus</taxon>
        <taxon>Aspergillus subgen. Circumdati</taxon>
    </lineage>
</organism>
<evidence type="ECO:0000256" key="3">
    <source>
        <dbReference type="RuleBase" id="RU366023"/>
    </source>
</evidence>
<sequence length="288" mass="31216">MTLSTNRAIPLLNHAHAHKYGVPAMCCYNVEGILATVRAAESQRSPAMILLFPWAIQYANGILVHAAAEAALNASVPITVHLDHAQTPDIVRQAANITPGFDSIMIDMSHYEKATNLSLTRELVAYCNERGIATEAEPGRIEGGEDGVADTADLEGLLTTPEESEEFVATGIDWLAPAFGNVHGSYGPRGIRLEYDRLRAVRDRVGDRVRLVLHGADPFDEEIFKACIEAGVSKVNINKVLNGEWVRVLGDGVARGWGVTRLIEEATDKMQAAVERCMVMLGSSGRAD</sequence>
<dbReference type="PIRSF" id="PIRSF001359">
    <property type="entry name" value="F_bP_aldolase_II"/>
    <property type="match status" value="1"/>
</dbReference>
<keyword evidence="2 3" id="KW-0479">Metal-binding</keyword>
<dbReference type="Proteomes" id="UP000247233">
    <property type="component" value="Unassembled WGS sequence"/>
</dbReference>
<dbReference type="PANTHER" id="PTHR30304:SF0">
    <property type="entry name" value="D-TAGATOSE-1,6-BISPHOSPHATE ALDOLASE SUBUNIT GATY-RELATED"/>
    <property type="match status" value="1"/>
</dbReference>
<dbReference type="AlphaFoldDB" id="A0A317W136"/>
<protein>
    <recommendedName>
        <fullName evidence="3">Fructose-bisphosphate aldolase</fullName>
        <shortName evidence="3">FBP aldolase</shortName>
        <ecNumber evidence="3">4.1.2.13</ecNumber>
    </recommendedName>
</protein>